<gene>
    <name evidence="1" type="ORF">PGLA2088_LOCUS20878</name>
</gene>
<dbReference type="EMBL" id="CAJNNW010025695">
    <property type="protein sequence ID" value="CAE8678547.1"/>
    <property type="molecule type" value="Genomic_DNA"/>
</dbReference>
<dbReference type="Proteomes" id="UP000626109">
    <property type="component" value="Unassembled WGS sequence"/>
</dbReference>
<evidence type="ECO:0000313" key="1">
    <source>
        <dbReference type="EMBL" id="CAE8678547.1"/>
    </source>
</evidence>
<name>A0A813JHR0_POLGL</name>
<comment type="caution">
    <text evidence="1">The sequence shown here is derived from an EMBL/GenBank/DDBJ whole genome shotgun (WGS) entry which is preliminary data.</text>
</comment>
<feature type="non-terminal residue" evidence="1">
    <location>
        <position position="1"/>
    </location>
</feature>
<sequence length="160" mass="18228">MAEAPAELAGVYSWNEEGLSDAWSCQLTLFDESQKLPNSEMRQQEDLNDDFTAMAVFRHVDFCDMEEASCCFGRWRPERLEDGLVITFSSWSLGPDLPPLVPREPGSLPLDDVEAPARMRILTDNFEEAPGARRALRLKVEEWEGSCDNVFLHTKEVFKQ</sequence>
<accession>A0A813JHR0</accession>
<reference evidence="1" key="1">
    <citation type="submission" date="2021-02" db="EMBL/GenBank/DDBJ databases">
        <authorList>
            <person name="Dougan E. K."/>
            <person name="Rhodes N."/>
            <person name="Thang M."/>
            <person name="Chan C."/>
        </authorList>
    </citation>
    <scope>NUCLEOTIDE SEQUENCE</scope>
</reference>
<dbReference type="AlphaFoldDB" id="A0A813JHR0"/>
<organism evidence="1 2">
    <name type="scientific">Polarella glacialis</name>
    <name type="common">Dinoflagellate</name>
    <dbReference type="NCBI Taxonomy" id="89957"/>
    <lineage>
        <taxon>Eukaryota</taxon>
        <taxon>Sar</taxon>
        <taxon>Alveolata</taxon>
        <taxon>Dinophyceae</taxon>
        <taxon>Suessiales</taxon>
        <taxon>Suessiaceae</taxon>
        <taxon>Polarella</taxon>
    </lineage>
</organism>
<evidence type="ECO:0000313" key="2">
    <source>
        <dbReference type="Proteomes" id="UP000626109"/>
    </source>
</evidence>
<protein>
    <submittedName>
        <fullName evidence="1">Uncharacterized protein</fullName>
    </submittedName>
</protein>
<proteinExistence type="predicted"/>